<comment type="caution">
    <text evidence="1">The sequence shown here is derived from an EMBL/GenBank/DDBJ whole genome shotgun (WGS) entry which is preliminary data.</text>
</comment>
<dbReference type="InterPro" id="IPR015946">
    <property type="entry name" value="KH_dom-like_a/b"/>
</dbReference>
<dbReference type="AlphaFoldDB" id="A0A8J6NFD2"/>
<dbReference type="Proteomes" id="UP000614469">
    <property type="component" value="Unassembled WGS sequence"/>
</dbReference>
<proteinExistence type="predicted"/>
<organism evidence="1 2">
    <name type="scientific">Candidatus Desulfolinea nitratireducens</name>
    <dbReference type="NCBI Taxonomy" id="2841698"/>
    <lineage>
        <taxon>Bacteria</taxon>
        <taxon>Bacillati</taxon>
        <taxon>Chloroflexota</taxon>
        <taxon>Anaerolineae</taxon>
        <taxon>Anaerolineales</taxon>
        <taxon>Anaerolineales incertae sedis</taxon>
        <taxon>Candidatus Desulfolinea</taxon>
    </lineage>
</organism>
<name>A0A8J6NFD2_9CHLR</name>
<dbReference type="SUPFAM" id="SSF82784">
    <property type="entry name" value="OsmC-like"/>
    <property type="match status" value="1"/>
</dbReference>
<dbReference type="Gene3D" id="3.30.300.20">
    <property type="match status" value="1"/>
</dbReference>
<dbReference type="InterPro" id="IPR003718">
    <property type="entry name" value="OsmC/Ohr_fam"/>
</dbReference>
<dbReference type="Pfam" id="PF02566">
    <property type="entry name" value="OsmC"/>
    <property type="match status" value="1"/>
</dbReference>
<protein>
    <submittedName>
        <fullName evidence="1">OsmC family protein</fullName>
    </submittedName>
</protein>
<dbReference type="PANTHER" id="PTHR34352:SF1">
    <property type="entry name" value="PROTEIN YHFA"/>
    <property type="match status" value="1"/>
</dbReference>
<dbReference type="InterPro" id="IPR036102">
    <property type="entry name" value="OsmC/Ohrsf"/>
</dbReference>
<sequence>MDTKVTWDHGMTFSGTADSGFIVPLGASPSVGGENDGFRPMELMAISLAGCTAMDVISILRKKRQDVTAYEVKVHADQADQHPYVFTQSAITYQVTGHDVKEAAVIRAMELSAKNYCPAQSMLSKVMSIELLYEIYEDQDDGERTLVTKGKIENA</sequence>
<accession>A0A8J6NFD2</accession>
<gene>
    <name evidence="1" type="ORF">H8E29_03830</name>
</gene>
<evidence type="ECO:0000313" key="1">
    <source>
        <dbReference type="EMBL" id="MBC8334373.1"/>
    </source>
</evidence>
<reference evidence="1 2" key="1">
    <citation type="submission" date="2020-08" db="EMBL/GenBank/DDBJ databases">
        <title>Bridging the membrane lipid divide: bacteria of the FCB group superphylum have the potential to synthesize archaeal ether lipids.</title>
        <authorList>
            <person name="Villanueva L."/>
            <person name="Von Meijenfeldt F.A.B."/>
            <person name="Westbye A.B."/>
            <person name="Yadav S."/>
            <person name="Hopmans E.C."/>
            <person name="Dutilh B.E."/>
            <person name="Sinninghe Damste J.S."/>
        </authorList>
    </citation>
    <scope>NUCLEOTIDE SEQUENCE [LARGE SCALE GENOMIC DNA]</scope>
    <source>
        <strain evidence="1">NIOZ-UU36</strain>
    </source>
</reference>
<dbReference type="EMBL" id="JACNJN010000061">
    <property type="protein sequence ID" value="MBC8334373.1"/>
    <property type="molecule type" value="Genomic_DNA"/>
</dbReference>
<evidence type="ECO:0000313" key="2">
    <source>
        <dbReference type="Proteomes" id="UP000614469"/>
    </source>
</evidence>
<dbReference type="PANTHER" id="PTHR34352">
    <property type="entry name" value="PROTEIN YHFA"/>
    <property type="match status" value="1"/>
</dbReference>